<dbReference type="Pfam" id="PF02570">
    <property type="entry name" value="CbiC"/>
    <property type="match status" value="1"/>
</dbReference>
<dbReference type="PANTHER" id="PTHR43588:SF1">
    <property type="entry name" value="COBALT-PRECORRIN-8 METHYLMUTASE"/>
    <property type="match status" value="1"/>
</dbReference>
<evidence type="ECO:0000256" key="3">
    <source>
        <dbReference type="ARBA" id="ARBA00022573"/>
    </source>
</evidence>
<comment type="caution">
    <text evidence="6">The sequence shown here is derived from an EMBL/GenBank/DDBJ whole genome shotgun (WGS) entry which is preliminary data.</text>
</comment>
<dbReference type="InterPro" id="IPR036588">
    <property type="entry name" value="CobH/CbiC_sf"/>
</dbReference>
<dbReference type="Proteomes" id="UP000460298">
    <property type="component" value="Unassembled WGS sequence"/>
</dbReference>
<dbReference type="AlphaFoldDB" id="A0A833GVC6"/>
<comment type="pathway">
    <text evidence="1">Cofactor biosynthesis; adenosylcobalamin biosynthesis.</text>
</comment>
<keyword evidence="3" id="KW-0169">Cobalamin biosynthesis</keyword>
<dbReference type="GO" id="GO:0009236">
    <property type="term" value="P:cobalamin biosynthetic process"/>
    <property type="evidence" value="ECO:0007669"/>
    <property type="project" value="UniProtKB-UniPathway"/>
</dbReference>
<keyword evidence="4" id="KW-0413">Isomerase</keyword>
<name>A0A833GVC6_9LEPT</name>
<evidence type="ECO:0000313" key="6">
    <source>
        <dbReference type="EMBL" id="KAB2927451.1"/>
    </source>
</evidence>
<accession>A0A833GVC6</accession>
<dbReference type="SUPFAM" id="SSF63965">
    <property type="entry name" value="Precorrin-8X methylmutase CbiC/CobH"/>
    <property type="match status" value="1"/>
</dbReference>
<dbReference type="Gene3D" id="3.40.50.10230">
    <property type="entry name" value="Cobalamin biosynthesis CobH/CbiC, precorrin-8X methylmutase"/>
    <property type="match status" value="1"/>
</dbReference>
<dbReference type="GO" id="GO:0016993">
    <property type="term" value="F:precorrin-8X methylmutase activity"/>
    <property type="evidence" value="ECO:0007669"/>
    <property type="project" value="InterPro"/>
</dbReference>
<proteinExistence type="inferred from homology"/>
<dbReference type="UniPathway" id="UPA00148"/>
<evidence type="ECO:0000256" key="4">
    <source>
        <dbReference type="ARBA" id="ARBA00023235"/>
    </source>
</evidence>
<evidence type="ECO:0000259" key="5">
    <source>
        <dbReference type="Pfam" id="PF02570"/>
    </source>
</evidence>
<gene>
    <name evidence="6" type="ORF">F9K24_22655</name>
</gene>
<comment type="similarity">
    <text evidence="2">Belongs to the CobH/CbiC family.</text>
</comment>
<dbReference type="InterPro" id="IPR003722">
    <property type="entry name" value="Cbl_synth_CobH/CbiC"/>
</dbReference>
<evidence type="ECO:0000256" key="2">
    <source>
        <dbReference type="ARBA" id="ARBA00009774"/>
    </source>
</evidence>
<evidence type="ECO:0000313" key="7">
    <source>
        <dbReference type="Proteomes" id="UP000460298"/>
    </source>
</evidence>
<sequence>MIQDIRPEDIERESFRIIEEEFFARTGRHQEDYDPREFAILRRVIHATGDFSLADSLCFHPQAIERGIAAIRAGRNVYADVGMVAAGIGGKLGAAFGGRVLCRVADREVADLARQTGRTRSETALEMAIGDNIGIVAVGNAPTALLGAIDLVKSGKFAPDLIVGVPVGFVNAAESKDLLVAEDIPFITVLGRRGGSPIAAAVVNALLKMA</sequence>
<dbReference type="EMBL" id="WBUI01000075">
    <property type="protein sequence ID" value="KAB2927451.1"/>
    <property type="molecule type" value="Genomic_DNA"/>
</dbReference>
<protein>
    <submittedName>
        <fullName evidence="6">Precorrin-8X methylmutase</fullName>
    </submittedName>
</protein>
<reference evidence="6 7" key="1">
    <citation type="submission" date="2019-10" db="EMBL/GenBank/DDBJ databases">
        <title>Extracellular Electron Transfer in a Candidatus Methanoperedens spp. Enrichment Culture.</title>
        <authorList>
            <person name="Berger S."/>
            <person name="Rangel Shaw D."/>
            <person name="Berben T."/>
            <person name="In 'T Zandt M."/>
            <person name="Frank J."/>
            <person name="Reimann J."/>
            <person name="Jetten M.S.M."/>
            <person name="Welte C.U."/>
        </authorList>
    </citation>
    <scope>NUCLEOTIDE SEQUENCE [LARGE SCALE GENOMIC DNA]</scope>
    <source>
        <strain evidence="6">SB12</strain>
    </source>
</reference>
<organism evidence="6 7">
    <name type="scientific">Leptonema illini</name>
    <dbReference type="NCBI Taxonomy" id="183"/>
    <lineage>
        <taxon>Bacteria</taxon>
        <taxon>Pseudomonadati</taxon>
        <taxon>Spirochaetota</taxon>
        <taxon>Spirochaetia</taxon>
        <taxon>Leptospirales</taxon>
        <taxon>Leptospiraceae</taxon>
        <taxon>Leptonema</taxon>
    </lineage>
</organism>
<dbReference type="PANTHER" id="PTHR43588">
    <property type="entry name" value="COBALT-PRECORRIN-8 METHYLMUTASE"/>
    <property type="match status" value="1"/>
</dbReference>
<feature type="domain" description="Cobalamin biosynthesis precorrin-8X methylmutase CobH/CbiC" evidence="5">
    <location>
        <begin position="9"/>
        <end position="209"/>
    </location>
</feature>
<evidence type="ECO:0000256" key="1">
    <source>
        <dbReference type="ARBA" id="ARBA00004953"/>
    </source>
</evidence>